<name>A0ABP1QGK2_9HEXA</name>
<feature type="transmembrane region" description="Helical" evidence="1">
    <location>
        <begin position="129"/>
        <end position="148"/>
    </location>
</feature>
<dbReference type="Pfam" id="PF06151">
    <property type="entry name" value="Trehalose_recp"/>
    <property type="match status" value="1"/>
</dbReference>
<evidence type="ECO:0000256" key="1">
    <source>
        <dbReference type="SAM" id="Phobius"/>
    </source>
</evidence>
<keyword evidence="1" id="KW-0472">Membrane</keyword>
<keyword evidence="1" id="KW-1133">Transmembrane helix</keyword>
<protein>
    <recommendedName>
        <fullName evidence="4">Gustatory receptor</fullName>
    </recommendedName>
</protein>
<evidence type="ECO:0000313" key="3">
    <source>
        <dbReference type="Proteomes" id="UP001642540"/>
    </source>
</evidence>
<feature type="transmembrane region" description="Helical" evidence="1">
    <location>
        <begin position="84"/>
        <end position="104"/>
    </location>
</feature>
<sequence length="393" mass="45623">MEKSQIGNEISFLAIFSNFFYYLMFVPFKTVLDPETNHYRLQTHPVQKMFCLFGNIGVVAFTTYLLICGLLLKQQLEPSIVDAFDFVANFSICISTVLMIFILWRRRMKYLEVIESTRITLRRARRIKILFHLYISVITGAWSTISWLRVHDDLHYANLHTLHRYLLGGNRSSNDLSDLHVSQNILQNVFYLGLSIICVYASLFYITNHGIFLMLVFSVRQLGKVLRTELTTEGNKSVEVQRGYELWRKMKSKVDLIKCLFGYKIMVYYIISVCYYAKTPHIMFGNQGNIEKVTLAYFLLASLIWIMAAEFHKEVQETVLKWIAYHSGNENLKSKDMLKLLALSNEMSADPIALSSRYFYVTYQQLSAMLGLVVTYGIIVFQVQNGQTFKETS</sequence>
<feature type="transmembrane region" description="Helical" evidence="1">
    <location>
        <begin position="6"/>
        <end position="28"/>
    </location>
</feature>
<proteinExistence type="predicted"/>
<evidence type="ECO:0000313" key="2">
    <source>
        <dbReference type="EMBL" id="CAL8102588.1"/>
    </source>
</evidence>
<feature type="transmembrane region" description="Helical" evidence="1">
    <location>
        <begin position="256"/>
        <end position="278"/>
    </location>
</feature>
<keyword evidence="1" id="KW-0812">Transmembrane</keyword>
<feature type="transmembrane region" description="Helical" evidence="1">
    <location>
        <begin position="49"/>
        <end position="72"/>
    </location>
</feature>
<organism evidence="2 3">
    <name type="scientific">Orchesella dallaii</name>
    <dbReference type="NCBI Taxonomy" id="48710"/>
    <lineage>
        <taxon>Eukaryota</taxon>
        <taxon>Metazoa</taxon>
        <taxon>Ecdysozoa</taxon>
        <taxon>Arthropoda</taxon>
        <taxon>Hexapoda</taxon>
        <taxon>Collembola</taxon>
        <taxon>Entomobryomorpha</taxon>
        <taxon>Entomobryoidea</taxon>
        <taxon>Orchesellidae</taxon>
        <taxon>Orchesellinae</taxon>
        <taxon>Orchesella</taxon>
    </lineage>
</organism>
<feature type="transmembrane region" description="Helical" evidence="1">
    <location>
        <begin position="293"/>
        <end position="311"/>
    </location>
</feature>
<dbReference type="EMBL" id="CAXLJM020000034">
    <property type="protein sequence ID" value="CAL8102588.1"/>
    <property type="molecule type" value="Genomic_DNA"/>
</dbReference>
<feature type="transmembrane region" description="Helical" evidence="1">
    <location>
        <begin position="189"/>
        <end position="217"/>
    </location>
</feature>
<dbReference type="InterPro" id="IPR009318">
    <property type="entry name" value="Gustatory_rcpt"/>
</dbReference>
<reference evidence="2 3" key="1">
    <citation type="submission" date="2024-08" db="EMBL/GenBank/DDBJ databases">
        <authorList>
            <person name="Cucini C."/>
            <person name="Frati F."/>
        </authorList>
    </citation>
    <scope>NUCLEOTIDE SEQUENCE [LARGE SCALE GENOMIC DNA]</scope>
</reference>
<accession>A0ABP1QGK2</accession>
<feature type="transmembrane region" description="Helical" evidence="1">
    <location>
        <begin position="366"/>
        <end position="383"/>
    </location>
</feature>
<gene>
    <name evidence="2" type="ORF">ODALV1_LOCUS11189</name>
</gene>
<keyword evidence="3" id="KW-1185">Reference proteome</keyword>
<comment type="caution">
    <text evidence="2">The sequence shown here is derived from an EMBL/GenBank/DDBJ whole genome shotgun (WGS) entry which is preliminary data.</text>
</comment>
<dbReference type="Proteomes" id="UP001642540">
    <property type="component" value="Unassembled WGS sequence"/>
</dbReference>
<evidence type="ECO:0008006" key="4">
    <source>
        <dbReference type="Google" id="ProtNLM"/>
    </source>
</evidence>